<keyword evidence="5 11" id="KW-0853">WD repeat</keyword>
<evidence type="ECO:0000256" key="10">
    <source>
        <dbReference type="ARBA" id="ARBA00032565"/>
    </source>
</evidence>
<dbReference type="EMBL" id="KV454208">
    <property type="protein sequence ID" value="ODQ61806.1"/>
    <property type="molecule type" value="Genomic_DNA"/>
</dbReference>
<evidence type="ECO:0000256" key="6">
    <source>
        <dbReference type="ARBA" id="ARBA00022737"/>
    </source>
</evidence>
<dbReference type="GO" id="GO:0005778">
    <property type="term" value="C:peroxisomal membrane"/>
    <property type="evidence" value="ECO:0007669"/>
    <property type="project" value="EnsemblFungi"/>
</dbReference>
<keyword evidence="3" id="KW-0813">Transport</keyword>
<evidence type="ECO:0000256" key="9">
    <source>
        <dbReference type="ARBA" id="ARBA00024017"/>
    </source>
</evidence>
<evidence type="ECO:0000313" key="13">
    <source>
        <dbReference type="Proteomes" id="UP000094112"/>
    </source>
</evidence>
<accession>A0A1E3P8R6</accession>
<dbReference type="Gene3D" id="2.130.10.10">
    <property type="entry name" value="YVTN repeat-like/Quinoprotein amine dehydrogenase"/>
    <property type="match status" value="1"/>
</dbReference>
<keyword evidence="13" id="KW-1185">Reference proteome</keyword>
<dbReference type="InterPro" id="IPR019775">
    <property type="entry name" value="WD40_repeat_CS"/>
</dbReference>
<dbReference type="PANTHER" id="PTHR46027:SF1">
    <property type="entry name" value="PEROXISOMAL TARGETING SIGNAL 2 RECEPTOR"/>
    <property type="match status" value="1"/>
</dbReference>
<comment type="subcellular location">
    <subcellularLocation>
        <location evidence="2">Cytoplasm</location>
        <location evidence="2">Cytosol</location>
    </subcellularLocation>
    <subcellularLocation>
        <location evidence="1">Peroxisome matrix</location>
    </subcellularLocation>
</comment>
<dbReference type="PROSITE" id="PS00678">
    <property type="entry name" value="WD_REPEATS_1"/>
    <property type="match status" value="1"/>
</dbReference>
<dbReference type="AlphaFoldDB" id="A0A1E3P8R6"/>
<evidence type="ECO:0000256" key="8">
    <source>
        <dbReference type="ARBA" id="ARBA00023140"/>
    </source>
</evidence>
<dbReference type="SMART" id="SM00320">
    <property type="entry name" value="WD40"/>
    <property type="match status" value="6"/>
</dbReference>
<keyword evidence="4" id="KW-0963">Cytoplasm</keyword>
<sequence>MLSFRTKGYNGYAVKYSPFYDNKLAVATSSNYGLVGNGRLYILSINANGQIGNDVFFDTQDGLFDLAWSEMHENHVATANGDGSIKIFDTGVGQFPILQLKEHQREVFSLNWNLIEKTNLVSSSWDGTIKIWTPSRKQSLLTLNTVKPHAQNNCVYQTVFSPHNPSMLVSANANSHIQVWDTRLPNPNILDFIGHGGAETLSCDWNKYRPTVIATAGVDKLIKVWDLRMIDGTGSPPLPPHHKIGPAPLNQLIGHDFAIRRVVWSPHDGGDLLSCSYDMTSRIWKDQTDVKTRGALNNRFQKNATSKIFGMHKEFVIGGDYSLWGDPGWVATTGWDEMVYVWDSKRL</sequence>
<evidence type="ECO:0000256" key="1">
    <source>
        <dbReference type="ARBA" id="ARBA00004253"/>
    </source>
</evidence>
<gene>
    <name evidence="12" type="ORF">WICANDRAFT_81998</name>
</gene>
<dbReference type="GO" id="GO:0005782">
    <property type="term" value="C:peroxisomal matrix"/>
    <property type="evidence" value="ECO:0007669"/>
    <property type="project" value="UniProtKB-SubCell"/>
</dbReference>
<dbReference type="PROSITE" id="PS50082">
    <property type="entry name" value="WD_REPEATS_2"/>
    <property type="match status" value="2"/>
</dbReference>
<protein>
    <recommendedName>
        <fullName evidence="10">Peroxin-7</fullName>
    </recommendedName>
</protein>
<feature type="repeat" description="WD" evidence="11">
    <location>
        <begin position="252"/>
        <end position="285"/>
    </location>
</feature>
<organism evidence="12 13">
    <name type="scientific">Wickerhamomyces anomalus (strain ATCC 58044 / CBS 1984 / NCYC 433 / NRRL Y-366-8)</name>
    <name type="common">Yeast</name>
    <name type="synonym">Hansenula anomala</name>
    <dbReference type="NCBI Taxonomy" id="683960"/>
    <lineage>
        <taxon>Eukaryota</taxon>
        <taxon>Fungi</taxon>
        <taxon>Dikarya</taxon>
        <taxon>Ascomycota</taxon>
        <taxon>Saccharomycotina</taxon>
        <taxon>Saccharomycetes</taxon>
        <taxon>Phaffomycetales</taxon>
        <taxon>Wickerhamomycetaceae</taxon>
        <taxon>Wickerhamomyces</taxon>
    </lineage>
</organism>
<dbReference type="InterPro" id="IPR044536">
    <property type="entry name" value="PEX7"/>
</dbReference>
<dbReference type="Pfam" id="PF00400">
    <property type="entry name" value="WD40"/>
    <property type="match status" value="3"/>
</dbReference>
<dbReference type="Proteomes" id="UP000094112">
    <property type="component" value="Unassembled WGS sequence"/>
</dbReference>
<dbReference type="OrthoDB" id="273771at2759"/>
<evidence type="ECO:0000256" key="11">
    <source>
        <dbReference type="PROSITE-ProRule" id="PRU00221"/>
    </source>
</evidence>
<keyword evidence="7" id="KW-0653">Protein transport</keyword>
<evidence type="ECO:0000256" key="5">
    <source>
        <dbReference type="ARBA" id="ARBA00022574"/>
    </source>
</evidence>
<dbReference type="PRINTS" id="PR00320">
    <property type="entry name" value="GPROTEINBRPT"/>
</dbReference>
<dbReference type="GeneID" id="30202563"/>
<evidence type="ECO:0000256" key="7">
    <source>
        <dbReference type="ARBA" id="ARBA00022927"/>
    </source>
</evidence>
<keyword evidence="8" id="KW-0576">Peroxisome</keyword>
<evidence type="ECO:0000256" key="3">
    <source>
        <dbReference type="ARBA" id="ARBA00022448"/>
    </source>
</evidence>
<name>A0A1E3P8R6_WICAA</name>
<dbReference type="InterPro" id="IPR020472">
    <property type="entry name" value="WD40_PAC1"/>
</dbReference>
<feature type="repeat" description="WD" evidence="11">
    <location>
        <begin position="100"/>
        <end position="142"/>
    </location>
</feature>
<keyword evidence="6" id="KW-0677">Repeat</keyword>
<evidence type="ECO:0000313" key="12">
    <source>
        <dbReference type="EMBL" id="ODQ61806.1"/>
    </source>
</evidence>
<dbReference type="PROSITE" id="PS50294">
    <property type="entry name" value="WD_REPEATS_REGION"/>
    <property type="match status" value="1"/>
</dbReference>
<dbReference type="RefSeq" id="XP_019041013.1">
    <property type="nucleotide sequence ID" value="XM_019185317.1"/>
</dbReference>
<dbReference type="GO" id="GO:0005053">
    <property type="term" value="F:peroxisome matrix targeting signal-2 binding"/>
    <property type="evidence" value="ECO:0007669"/>
    <property type="project" value="EnsemblFungi"/>
</dbReference>
<dbReference type="InterPro" id="IPR001680">
    <property type="entry name" value="WD40_rpt"/>
</dbReference>
<evidence type="ECO:0000256" key="4">
    <source>
        <dbReference type="ARBA" id="ARBA00022490"/>
    </source>
</evidence>
<dbReference type="InterPro" id="IPR015943">
    <property type="entry name" value="WD40/YVTN_repeat-like_dom_sf"/>
</dbReference>
<dbReference type="STRING" id="683960.A0A1E3P8R6"/>
<dbReference type="PANTHER" id="PTHR46027">
    <property type="entry name" value="PEROXISOMAL TARGETING SIGNAL 2 RECEPTOR"/>
    <property type="match status" value="1"/>
</dbReference>
<dbReference type="GO" id="GO:0062137">
    <property type="term" value="C:cargo receptor complex"/>
    <property type="evidence" value="ECO:0007669"/>
    <property type="project" value="EnsemblFungi"/>
</dbReference>
<dbReference type="InterPro" id="IPR036322">
    <property type="entry name" value="WD40_repeat_dom_sf"/>
</dbReference>
<dbReference type="GO" id="GO:0005829">
    <property type="term" value="C:cytosol"/>
    <property type="evidence" value="ECO:0007669"/>
    <property type="project" value="UniProtKB-SubCell"/>
</dbReference>
<proteinExistence type="inferred from homology"/>
<dbReference type="GO" id="GO:0016560">
    <property type="term" value="P:protein import into peroxisome matrix, docking"/>
    <property type="evidence" value="ECO:0007669"/>
    <property type="project" value="EnsemblFungi"/>
</dbReference>
<evidence type="ECO:0000256" key="2">
    <source>
        <dbReference type="ARBA" id="ARBA00004514"/>
    </source>
</evidence>
<comment type="similarity">
    <text evidence="9">Belongs to the WD repeat peroxin-7 family.</text>
</comment>
<reference evidence="12 13" key="1">
    <citation type="journal article" date="2016" name="Proc. Natl. Acad. Sci. U.S.A.">
        <title>Comparative genomics of biotechnologically important yeasts.</title>
        <authorList>
            <person name="Riley R."/>
            <person name="Haridas S."/>
            <person name="Wolfe K.H."/>
            <person name="Lopes M.R."/>
            <person name="Hittinger C.T."/>
            <person name="Goeker M."/>
            <person name="Salamov A.A."/>
            <person name="Wisecaver J.H."/>
            <person name="Long T.M."/>
            <person name="Calvey C.H."/>
            <person name="Aerts A.L."/>
            <person name="Barry K.W."/>
            <person name="Choi C."/>
            <person name="Clum A."/>
            <person name="Coughlan A.Y."/>
            <person name="Deshpande S."/>
            <person name="Douglass A.P."/>
            <person name="Hanson S.J."/>
            <person name="Klenk H.-P."/>
            <person name="LaButti K.M."/>
            <person name="Lapidus A."/>
            <person name="Lindquist E.A."/>
            <person name="Lipzen A.M."/>
            <person name="Meier-Kolthoff J.P."/>
            <person name="Ohm R.A."/>
            <person name="Otillar R.P."/>
            <person name="Pangilinan J.L."/>
            <person name="Peng Y."/>
            <person name="Rokas A."/>
            <person name="Rosa C.A."/>
            <person name="Scheuner C."/>
            <person name="Sibirny A.A."/>
            <person name="Slot J.C."/>
            <person name="Stielow J.B."/>
            <person name="Sun H."/>
            <person name="Kurtzman C.P."/>
            <person name="Blackwell M."/>
            <person name="Grigoriev I.V."/>
            <person name="Jeffries T.W."/>
        </authorList>
    </citation>
    <scope>NUCLEOTIDE SEQUENCE [LARGE SCALE GENOMIC DNA]</scope>
    <source>
        <strain evidence="13">ATCC 58044 / CBS 1984 / NCYC 433 / NRRL Y-366-8</strain>
    </source>
</reference>
<dbReference type="SUPFAM" id="SSF50978">
    <property type="entry name" value="WD40 repeat-like"/>
    <property type="match status" value="1"/>
</dbReference>